<dbReference type="Pfam" id="PF00496">
    <property type="entry name" value="SBP_bac_5"/>
    <property type="match status" value="1"/>
</dbReference>
<dbReference type="InterPro" id="IPR039424">
    <property type="entry name" value="SBP_5"/>
</dbReference>
<evidence type="ECO:0000256" key="3">
    <source>
        <dbReference type="ARBA" id="ARBA00022448"/>
    </source>
</evidence>
<keyword evidence="5" id="KW-0571">Peptide transport</keyword>
<comment type="similarity">
    <text evidence="2">Belongs to the bacterial solute-binding protein 5 family.</text>
</comment>
<dbReference type="FunFam" id="3.10.105.10:FF:000001">
    <property type="entry name" value="Oligopeptide ABC transporter, oligopeptide-binding protein"/>
    <property type="match status" value="1"/>
</dbReference>
<feature type="signal peptide" evidence="6">
    <location>
        <begin position="1"/>
        <end position="22"/>
    </location>
</feature>
<feature type="chain" id="PRO_5039252773" evidence="6">
    <location>
        <begin position="23"/>
        <end position="538"/>
    </location>
</feature>
<protein>
    <submittedName>
        <fullName evidence="8">Dipeptide transport system substrate-binding protein</fullName>
    </submittedName>
</protein>
<keyword evidence="3" id="KW-0813">Transport</keyword>
<dbReference type="GO" id="GO:0015833">
    <property type="term" value="P:peptide transport"/>
    <property type="evidence" value="ECO:0007669"/>
    <property type="project" value="UniProtKB-KW"/>
</dbReference>
<dbReference type="PANTHER" id="PTHR30290:SF79">
    <property type="entry name" value="DIPEPTIDE-BINDING PROTEIN DPPE"/>
    <property type="match status" value="1"/>
</dbReference>
<organism evidence="8 9">
    <name type="scientific">Desmospora activa DSM 45169</name>
    <dbReference type="NCBI Taxonomy" id="1121389"/>
    <lineage>
        <taxon>Bacteria</taxon>
        <taxon>Bacillati</taxon>
        <taxon>Bacillota</taxon>
        <taxon>Bacilli</taxon>
        <taxon>Bacillales</taxon>
        <taxon>Thermoactinomycetaceae</taxon>
        <taxon>Desmospora</taxon>
    </lineage>
</organism>
<dbReference type="RefSeq" id="WP_342748244.1">
    <property type="nucleotide sequence ID" value="NZ_PZZP01000001.1"/>
</dbReference>
<accession>A0A2T4ZC21</accession>
<dbReference type="FunFam" id="3.90.76.10:FF:000001">
    <property type="entry name" value="Oligopeptide ABC transporter substrate-binding protein"/>
    <property type="match status" value="1"/>
</dbReference>
<dbReference type="GO" id="GO:0043190">
    <property type="term" value="C:ATP-binding cassette (ABC) transporter complex"/>
    <property type="evidence" value="ECO:0007669"/>
    <property type="project" value="InterPro"/>
</dbReference>
<evidence type="ECO:0000256" key="2">
    <source>
        <dbReference type="ARBA" id="ARBA00005695"/>
    </source>
</evidence>
<keyword evidence="5" id="KW-0653">Protein transport</keyword>
<dbReference type="InterPro" id="IPR030678">
    <property type="entry name" value="Peptide/Ni-bd"/>
</dbReference>
<dbReference type="PROSITE" id="PS51257">
    <property type="entry name" value="PROKAR_LIPOPROTEIN"/>
    <property type="match status" value="1"/>
</dbReference>
<comment type="caution">
    <text evidence="8">The sequence shown here is derived from an EMBL/GenBank/DDBJ whole genome shotgun (WGS) entry which is preliminary data.</text>
</comment>
<dbReference type="Gene3D" id="3.40.190.10">
    <property type="entry name" value="Periplasmic binding protein-like II"/>
    <property type="match status" value="1"/>
</dbReference>
<dbReference type="EMBL" id="PZZP01000001">
    <property type="protein sequence ID" value="PTM59425.1"/>
    <property type="molecule type" value="Genomic_DNA"/>
</dbReference>
<dbReference type="PANTHER" id="PTHR30290">
    <property type="entry name" value="PERIPLASMIC BINDING COMPONENT OF ABC TRANSPORTER"/>
    <property type="match status" value="1"/>
</dbReference>
<evidence type="ECO:0000256" key="5">
    <source>
        <dbReference type="ARBA" id="ARBA00022856"/>
    </source>
</evidence>
<evidence type="ECO:0000256" key="1">
    <source>
        <dbReference type="ARBA" id="ARBA00004196"/>
    </source>
</evidence>
<dbReference type="CDD" id="cd08504">
    <property type="entry name" value="PBP2_OppA"/>
    <property type="match status" value="1"/>
</dbReference>
<comment type="subcellular location">
    <subcellularLocation>
        <location evidence="1">Cell envelope</location>
    </subcellularLocation>
</comment>
<dbReference type="Gene3D" id="3.90.76.10">
    <property type="entry name" value="Dipeptide-binding Protein, Domain 1"/>
    <property type="match status" value="1"/>
</dbReference>
<evidence type="ECO:0000313" key="8">
    <source>
        <dbReference type="EMBL" id="PTM59425.1"/>
    </source>
</evidence>
<evidence type="ECO:0000259" key="7">
    <source>
        <dbReference type="Pfam" id="PF00496"/>
    </source>
</evidence>
<keyword evidence="4 6" id="KW-0732">Signal</keyword>
<evidence type="ECO:0000313" key="9">
    <source>
        <dbReference type="Proteomes" id="UP000241639"/>
    </source>
</evidence>
<dbReference type="InterPro" id="IPR000914">
    <property type="entry name" value="SBP_5_dom"/>
</dbReference>
<name>A0A2T4ZC21_9BACL</name>
<dbReference type="AlphaFoldDB" id="A0A2T4ZC21"/>
<dbReference type="Proteomes" id="UP000241639">
    <property type="component" value="Unassembled WGS sequence"/>
</dbReference>
<gene>
    <name evidence="8" type="ORF">C8J48_2046</name>
</gene>
<dbReference type="Gene3D" id="3.10.105.10">
    <property type="entry name" value="Dipeptide-binding Protein, Domain 3"/>
    <property type="match status" value="1"/>
</dbReference>
<proteinExistence type="inferred from homology"/>
<feature type="domain" description="Solute-binding protein family 5" evidence="7">
    <location>
        <begin position="78"/>
        <end position="457"/>
    </location>
</feature>
<reference evidence="8 9" key="1">
    <citation type="submission" date="2018-04" db="EMBL/GenBank/DDBJ databases">
        <title>Genomic Encyclopedia of Archaeal and Bacterial Type Strains, Phase II (KMG-II): from individual species to whole genera.</title>
        <authorList>
            <person name="Goeker M."/>
        </authorList>
    </citation>
    <scope>NUCLEOTIDE SEQUENCE [LARGE SCALE GENOMIC DNA]</scope>
    <source>
        <strain evidence="8 9">DSM 45169</strain>
    </source>
</reference>
<dbReference type="GO" id="GO:1904680">
    <property type="term" value="F:peptide transmembrane transporter activity"/>
    <property type="evidence" value="ECO:0007669"/>
    <property type="project" value="TreeGrafter"/>
</dbReference>
<evidence type="ECO:0000256" key="4">
    <source>
        <dbReference type="ARBA" id="ARBA00022729"/>
    </source>
</evidence>
<keyword evidence="9" id="KW-1185">Reference proteome</keyword>
<sequence length="538" mass="60288">MLKKGGRGLLTLILMVSLFLSACGGGGDSDADGSQVLKLNLGNGEPTSLDPAQAFDSNSMEVVYNLFEGLMRLDENEKPQPAAAENVEVSDDGLTYTFTLRDDLQWSNGDPVTAEDFEFAWKRVLDPETASGAAFLMYFIKNGEAYNAGEAEADEVGVKAEDEKTLVVELEQPTPFFEELTSYSVFSPVHKASVEGNDKAFAEADEYISNGPFSMTGWKHKNKITASKNEHYRDADAVKLSGVEWSMVEDKTTIYQLFKKGDLHIADDDAPPDLMGSLIEKGEARVADSSGLEFYRFNTTVEPFTNKKVRQAFALAVDRQAIVDNVTQKQQQIALGFVAPGTVTESGDFREGGKEVLKDAQFEEAKKLLEEGMEEEGWNKLPKVEILYNKDDQHKKIAEAIQEMYREHLGVEVGLQAREVGVFFDEQKGLDFSLSRSTILPDYNDPYNYLESFTTDHPMNRTGWSDKKYDQLLQQANGENDEAKRMDLLHQAEERLLEEVPMFPLFYYNNVILEQENVKGVLRHNVGPNDYKNVEIEG</sequence>
<evidence type="ECO:0000256" key="6">
    <source>
        <dbReference type="SAM" id="SignalP"/>
    </source>
</evidence>
<dbReference type="PIRSF" id="PIRSF002741">
    <property type="entry name" value="MppA"/>
    <property type="match status" value="1"/>
</dbReference>
<dbReference type="GO" id="GO:0030288">
    <property type="term" value="C:outer membrane-bounded periplasmic space"/>
    <property type="evidence" value="ECO:0007669"/>
    <property type="project" value="UniProtKB-ARBA"/>
</dbReference>
<dbReference type="SUPFAM" id="SSF53850">
    <property type="entry name" value="Periplasmic binding protein-like II"/>
    <property type="match status" value="1"/>
</dbReference>